<dbReference type="EMBL" id="MN739777">
    <property type="protein sequence ID" value="QHT25996.1"/>
    <property type="molecule type" value="Genomic_DNA"/>
</dbReference>
<protein>
    <submittedName>
        <fullName evidence="1">Uncharacterized protein</fullName>
    </submittedName>
</protein>
<sequence length="237" mass="27945">MDFTTYEQWHEFLTTSINGTLEDMNKFLNLEISEYDKVMERVAKLEKLIVKLHEKYRNKTYLMDEKYDFASLNNNDELKKKICHVCNAILNNSEVECDEETGKAIVSLIVYNTFGNHWGLRGFGMSHEEALLDRSFKILYDIKNIDKLNNQNLKSNPLFTKIFLKANEEDVYMWDDRYSQLLEMMNECDKIIDKNGVKYDELNMDNLTTFTDVELETAMAHNTKKWIECAAKIKLLL</sequence>
<accession>A0A6C0EA27</accession>
<reference evidence="1" key="1">
    <citation type="journal article" date="2020" name="Nature">
        <title>Giant virus diversity and host interactions through global metagenomics.</title>
        <authorList>
            <person name="Schulz F."/>
            <person name="Roux S."/>
            <person name="Paez-Espino D."/>
            <person name="Jungbluth S."/>
            <person name="Walsh D.A."/>
            <person name="Denef V.J."/>
            <person name="McMahon K.D."/>
            <person name="Konstantinidis K.T."/>
            <person name="Eloe-Fadrosh E.A."/>
            <person name="Kyrpides N.C."/>
            <person name="Woyke T."/>
        </authorList>
    </citation>
    <scope>NUCLEOTIDE SEQUENCE</scope>
    <source>
        <strain evidence="1">GVMAG-M-3300023179-27</strain>
    </source>
</reference>
<organism evidence="1">
    <name type="scientific">viral metagenome</name>
    <dbReference type="NCBI Taxonomy" id="1070528"/>
    <lineage>
        <taxon>unclassified sequences</taxon>
        <taxon>metagenomes</taxon>
        <taxon>organismal metagenomes</taxon>
    </lineage>
</organism>
<evidence type="ECO:0000313" key="1">
    <source>
        <dbReference type="EMBL" id="QHT25996.1"/>
    </source>
</evidence>
<dbReference type="AlphaFoldDB" id="A0A6C0EA27"/>
<proteinExistence type="predicted"/>
<name>A0A6C0EA27_9ZZZZ</name>